<keyword evidence="1" id="KW-1003">Cell membrane</keyword>
<proteinExistence type="predicted"/>
<protein>
    <submittedName>
        <fullName evidence="7">UDP-2,3-diacylglucosamine diphosphatase</fullName>
    </submittedName>
</protein>
<keyword evidence="3" id="KW-0479">Metal-binding</keyword>
<dbReference type="Proteomes" id="UP000596252">
    <property type="component" value="Chromosome"/>
</dbReference>
<keyword evidence="5" id="KW-0464">Manganese</keyword>
<dbReference type="RefSeq" id="WP_203326322.1">
    <property type="nucleotide sequence ID" value="NZ_CP069213.1"/>
</dbReference>
<evidence type="ECO:0000256" key="3">
    <source>
        <dbReference type="ARBA" id="ARBA00022723"/>
    </source>
</evidence>
<keyword evidence="8" id="KW-1185">Reference proteome</keyword>
<dbReference type="PANTHER" id="PTHR34990">
    <property type="entry name" value="UDP-2,3-DIACYLGLUCOSAMINE HYDROLASE-RELATED"/>
    <property type="match status" value="1"/>
</dbReference>
<dbReference type="PANTHER" id="PTHR34990:SF2">
    <property type="entry name" value="BLL8164 PROTEIN"/>
    <property type="match status" value="1"/>
</dbReference>
<organism evidence="7 8">
    <name type="scientific">Shewanella litorisediminis</name>
    <dbReference type="NCBI Taxonomy" id="1173586"/>
    <lineage>
        <taxon>Bacteria</taxon>
        <taxon>Pseudomonadati</taxon>
        <taxon>Pseudomonadota</taxon>
        <taxon>Gammaproteobacteria</taxon>
        <taxon>Alteromonadales</taxon>
        <taxon>Shewanellaceae</taxon>
        <taxon>Shewanella</taxon>
    </lineage>
</organism>
<evidence type="ECO:0000313" key="7">
    <source>
        <dbReference type="EMBL" id="QRH02734.1"/>
    </source>
</evidence>
<dbReference type="SUPFAM" id="SSF56300">
    <property type="entry name" value="Metallo-dependent phosphatases"/>
    <property type="match status" value="1"/>
</dbReference>
<evidence type="ECO:0000256" key="1">
    <source>
        <dbReference type="ARBA" id="ARBA00022475"/>
    </source>
</evidence>
<feature type="domain" description="Calcineurin-like phosphoesterase" evidence="6">
    <location>
        <begin position="20"/>
        <end position="220"/>
    </location>
</feature>
<keyword evidence="4" id="KW-0472">Membrane</keyword>
<evidence type="ECO:0000259" key="6">
    <source>
        <dbReference type="Pfam" id="PF00149"/>
    </source>
</evidence>
<dbReference type="EMBL" id="CP069213">
    <property type="protein sequence ID" value="QRH02734.1"/>
    <property type="molecule type" value="Genomic_DNA"/>
</dbReference>
<dbReference type="CDD" id="cd07398">
    <property type="entry name" value="MPP_YbbF-LpxH"/>
    <property type="match status" value="1"/>
</dbReference>
<evidence type="ECO:0000313" key="8">
    <source>
        <dbReference type="Proteomes" id="UP000596252"/>
    </source>
</evidence>
<dbReference type="Gene3D" id="3.60.21.10">
    <property type="match status" value="1"/>
</dbReference>
<gene>
    <name evidence="7" type="ORF">JQC75_04750</name>
</gene>
<reference evidence="7 8" key="1">
    <citation type="journal article" date="2012" name="Antonie Van Leeuwenhoek">
        <title>Shewanella litorisediminis sp. nov., a gammaproteobacterium isolated from a tidal flat sediment.</title>
        <authorList>
            <person name="Lee M.H."/>
            <person name="Yoon J.H."/>
        </authorList>
    </citation>
    <scope>NUCLEOTIDE SEQUENCE [LARGE SCALE GENOMIC DNA]</scope>
    <source>
        <strain evidence="7 8">SMK1-12</strain>
    </source>
</reference>
<dbReference type="InterPro" id="IPR029052">
    <property type="entry name" value="Metallo-depent_PP-like"/>
</dbReference>
<evidence type="ECO:0000256" key="4">
    <source>
        <dbReference type="ARBA" id="ARBA00023136"/>
    </source>
</evidence>
<dbReference type="Pfam" id="PF00149">
    <property type="entry name" value="Metallophos"/>
    <property type="match status" value="1"/>
</dbReference>
<dbReference type="InterPro" id="IPR004843">
    <property type="entry name" value="Calcineurin-like_PHP"/>
</dbReference>
<evidence type="ECO:0000256" key="2">
    <source>
        <dbReference type="ARBA" id="ARBA00022519"/>
    </source>
</evidence>
<dbReference type="InterPro" id="IPR043461">
    <property type="entry name" value="LpxH-like"/>
</dbReference>
<keyword evidence="2" id="KW-0997">Cell inner membrane</keyword>
<evidence type="ECO:0000256" key="5">
    <source>
        <dbReference type="ARBA" id="ARBA00023211"/>
    </source>
</evidence>
<name>A0ABX7G5Y4_9GAMM</name>
<sequence>MDTNKAASSAQRRGALGHFRCLWISDVHLGTPDCQAGPLQSLLSSYHYDKLILAGDIVDLWALKRRSYWPQSHRQLLELLLSLAEQGTDIVYVPGNHDEWFRRFHGISFRGIHIERSHRHHSRTGLDVLTIHGDDFDPEIAIGRFHVRLGDNLYDLLLWLNRALHRCRKVLGYPYWSLAGYIKARVSKAQAAISKYREVALKHCARQGADMLVCGHIHQPALIEQDSLIYANTGDWVENTTLIAETPQGNFQLLRWNHAEHRLELEQEVLLNNTRKAQIRVA</sequence>
<accession>A0ABX7G5Y4</accession>